<dbReference type="SMART" id="SM00066">
    <property type="entry name" value="GAL4"/>
    <property type="match status" value="1"/>
</dbReference>
<feature type="region of interest" description="Disordered" evidence="4">
    <location>
        <begin position="451"/>
        <end position="475"/>
    </location>
</feature>
<comment type="subcellular location">
    <subcellularLocation>
        <location evidence="1">Nucleus</location>
    </subcellularLocation>
</comment>
<evidence type="ECO:0000256" key="3">
    <source>
        <dbReference type="ARBA" id="ARBA00023242"/>
    </source>
</evidence>
<dbReference type="SMART" id="SM00906">
    <property type="entry name" value="Fungal_trans"/>
    <property type="match status" value="1"/>
</dbReference>
<dbReference type="AlphaFoldDB" id="A0AA38W0R7"/>
<dbReference type="SUPFAM" id="SSF57701">
    <property type="entry name" value="Zn2/Cys6 DNA-binding domain"/>
    <property type="match status" value="1"/>
</dbReference>
<evidence type="ECO:0000256" key="2">
    <source>
        <dbReference type="ARBA" id="ARBA00022723"/>
    </source>
</evidence>
<dbReference type="Proteomes" id="UP001174691">
    <property type="component" value="Unassembled WGS sequence"/>
</dbReference>
<feature type="region of interest" description="Disordered" evidence="4">
    <location>
        <begin position="668"/>
        <end position="735"/>
    </location>
</feature>
<protein>
    <submittedName>
        <fullName evidence="6">Cutinase transcription factor 1 beta</fullName>
    </submittedName>
</protein>
<accession>A0AA38W0R7</accession>
<organism evidence="6 7">
    <name type="scientific">Coniochaeta hoffmannii</name>
    <dbReference type="NCBI Taxonomy" id="91930"/>
    <lineage>
        <taxon>Eukaryota</taxon>
        <taxon>Fungi</taxon>
        <taxon>Dikarya</taxon>
        <taxon>Ascomycota</taxon>
        <taxon>Pezizomycotina</taxon>
        <taxon>Sordariomycetes</taxon>
        <taxon>Sordariomycetidae</taxon>
        <taxon>Coniochaetales</taxon>
        <taxon>Coniochaetaceae</taxon>
        <taxon>Coniochaeta</taxon>
    </lineage>
</organism>
<dbReference type="GO" id="GO:0006351">
    <property type="term" value="P:DNA-templated transcription"/>
    <property type="evidence" value="ECO:0007669"/>
    <property type="project" value="InterPro"/>
</dbReference>
<dbReference type="CDD" id="cd00067">
    <property type="entry name" value="GAL4"/>
    <property type="match status" value="1"/>
</dbReference>
<dbReference type="InterPro" id="IPR036864">
    <property type="entry name" value="Zn2-C6_fun-type_DNA-bd_sf"/>
</dbReference>
<evidence type="ECO:0000259" key="5">
    <source>
        <dbReference type="PROSITE" id="PS50048"/>
    </source>
</evidence>
<feature type="compositionally biased region" description="Polar residues" evidence="4">
    <location>
        <begin position="139"/>
        <end position="152"/>
    </location>
</feature>
<dbReference type="EMBL" id="JANBVN010000014">
    <property type="protein sequence ID" value="KAJ9162169.1"/>
    <property type="molecule type" value="Genomic_DNA"/>
</dbReference>
<proteinExistence type="predicted"/>
<keyword evidence="3" id="KW-0539">Nucleus</keyword>
<feature type="compositionally biased region" description="Low complexity" evidence="4">
    <location>
        <begin position="697"/>
        <end position="725"/>
    </location>
</feature>
<comment type="caution">
    <text evidence="6">The sequence shown here is derived from an EMBL/GenBank/DDBJ whole genome shotgun (WGS) entry which is preliminary data.</text>
</comment>
<dbReference type="Gene3D" id="4.10.240.10">
    <property type="entry name" value="Zn(2)-C6 fungal-type DNA-binding domain"/>
    <property type="match status" value="1"/>
</dbReference>
<dbReference type="PANTHER" id="PTHR31001">
    <property type="entry name" value="UNCHARACTERIZED TRANSCRIPTIONAL REGULATORY PROTEIN"/>
    <property type="match status" value="1"/>
</dbReference>
<dbReference type="GO" id="GO:0008270">
    <property type="term" value="F:zinc ion binding"/>
    <property type="evidence" value="ECO:0007669"/>
    <property type="project" value="InterPro"/>
</dbReference>
<dbReference type="InterPro" id="IPR001138">
    <property type="entry name" value="Zn2Cys6_DnaBD"/>
</dbReference>
<dbReference type="InterPro" id="IPR050613">
    <property type="entry name" value="Sec_Metabolite_Reg"/>
</dbReference>
<dbReference type="PANTHER" id="PTHR31001:SF45">
    <property type="entry name" value="ZN(II)2CYS6 TRANSCRIPTION FACTOR (EUROFUNG)"/>
    <property type="match status" value="1"/>
</dbReference>
<dbReference type="GO" id="GO:0005634">
    <property type="term" value="C:nucleus"/>
    <property type="evidence" value="ECO:0007669"/>
    <property type="project" value="UniProtKB-SubCell"/>
</dbReference>
<feature type="region of interest" description="Disordered" evidence="4">
    <location>
        <begin position="1"/>
        <end position="32"/>
    </location>
</feature>
<evidence type="ECO:0000256" key="4">
    <source>
        <dbReference type="SAM" id="MobiDB-lite"/>
    </source>
</evidence>
<dbReference type="Pfam" id="PF04082">
    <property type="entry name" value="Fungal_trans"/>
    <property type="match status" value="1"/>
</dbReference>
<dbReference type="InterPro" id="IPR007219">
    <property type="entry name" value="XnlR_reg_dom"/>
</dbReference>
<dbReference type="Pfam" id="PF00172">
    <property type="entry name" value="Zn_clus"/>
    <property type="match status" value="1"/>
</dbReference>
<sequence>MDPGSDPAGSAGNAGPRSNDRLPAVPQQGQNQNQIPDHLVMKLTRGHSCVLCQQRKVRCDKQKPCANCVKAQVECRVVPPQPPRRRRKKPHERDLIERLKKYESLLAQHGVNFEPIADDFKASDPSEDVADLGQDLSGLKTSPESSAPTDYNQGDGDEKSLKYFPYFNGYRHTDAIDSSDDEYEGPTIHHAFDAMFSDGDAFPFTVGGTPASVTNSHPSAIQILQLWQIYISNVNPLLKISHVPTLQSQIIGAGANPAKIPKPLEALMFAIYLIAVTSMKEEEVQSTFGEDRNVLLSKYQTAAQQALVNAGFMRSTELMVLQAYTLYLLAIRQYTDPRTLFCLIGIAVRIATRLGLHRDGAQFGIAPFDTEMRRRLWWQIVMFDKRIAEITGSGITALSSCGGDCRLPLNINDTDLSTHAKTPPAPYQAPTEMLFALTRIEMTVAAAPNGIRPARTTSAPMGDKPRVHYSPSPSSPDLVTHVANVNLPQDLEGYCNYIENVYLKHCDPKIPLHFFTLMMTRQALCKLRVIDFMCRGIPTESLEQQERDTLFADAIRTIEYDNELLSNDAISGLSWYMHMHFPFPAYIFLLSELRSRKTGAMCDRAWDVMLENHDRRGLIRNLRSPMHITFGNMFVKAWDAREAAEAGLGNQLQTPKLVSMLRQHLSRLNPKRGGAPGAGGPGPKDGGQGGPMGAGGQQQQQQQQHQQQQQQQQQQVYGQQPVSQGSASTSDASPSVGIASSAAGYANAKAMSEAPMGTDAMGGGMPLNDDNMMFGGFDGMNPFLGGGGGGGGGPMADADFGQMDWSHYMVQFNNFGGGYGGVGGGWPIPPSNQHPGGPGA</sequence>
<evidence type="ECO:0000313" key="6">
    <source>
        <dbReference type="EMBL" id="KAJ9162169.1"/>
    </source>
</evidence>
<dbReference type="GO" id="GO:0000981">
    <property type="term" value="F:DNA-binding transcription factor activity, RNA polymerase II-specific"/>
    <property type="evidence" value="ECO:0007669"/>
    <property type="project" value="InterPro"/>
</dbReference>
<dbReference type="PROSITE" id="PS50048">
    <property type="entry name" value="ZN2_CY6_FUNGAL_2"/>
    <property type="match status" value="1"/>
</dbReference>
<dbReference type="GO" id="GO:0003677">
    <property type="term" value="F:DNA binding"/>
    <property type="evidence" value="ECO:0007669"/>
    <property type="project" value="InterPro"/>
</dbReference>
<evidence type="ECO:0000313" key="7">
    <source>
        <dbReference type="Proteomes" id="UP001174691"/>
    </source>
</evidence>
<feature type="domain" description="Zn(2)-C6 fungal-type" evidence="5">
    <location>
        <begin position="48"/>
        <end position="77"/>
    </location>
</feature>
<feature type="region of interest" description="Disordered" evidence="4">
    <location>
        <begin position="117"/>
        <end position="158"/>
    </location>
</feature>
<feature type="compositionally biased region" description="Gly residues" evidence="4">
    <location>
        <begin position="674"/>
        <end position="696"/>
    </location>
</feature>
<reference evidence="6" key="1">
    <citation type="submission" date="2022-07" db="EMBL/GenBank/DDBJ databases">
        <title>Fungi with potential for degradation of polypropylene.</title>
        <authorList>
            <person name="Gostincar C."/>
        </authorList>
    </citation>
    <scope>NUCLEOTIDE SEQUENCE</scope>
    <source>
        <strain evidence="6">EXF-13287</strain>
    </source>
</reference>
<keyword evidence="2" id="KW-0479">Metal-binding</keyword>
<gene>
    <name evidence="6" type="ORF">NKR19_g1532</name>
</gene>
<evidence type="ECO:0000256" key="1">
    <source>
        <dbReference type="ARBA" id="ARBA00004123"/>
    </source>
</evidence>
<name>A0AA38W0R7_9PEZI</name>
<keyword evidence="7" id="KW-1185">Reference proteome</keyword>
<dbReference type="CDD" id="cd12148">
    <property type="entry name" value="fungal_TF_MHR"/>
    <property type="match status" value="1"/>
</dbReference>